<protein>
    <submittedName>
        <fullName evidence="1">Unannotated protein</fullName>
    </submittedName>
</protein>
<organism evidence="1">
    <name type="scientific">freshwater metagenome</name>
    <dbReference type="NCBI Taxonomy" id="449393"/>
    <lineage>
        <taxon>unclassified sequences</taxon>
        <taxon>metagenomes</taxon>
        <taxon>ecological metagenomes</taxon>
    </lineage>
</organism>
<evidence type="ECO:0000313" key="2">
    <source>
        <dbReference type="EMBL" id="CAB4663268.1"/>
    </source>
</evidence>
<dbReference type="AlphaFoldDB" id="A0A6J6B5R1"/>
<accession>A0A6J6B5R1</accession>
<reference evidence="1" key="1">
    <citation type="submission" date="2020-05" db="EMBL/GenBank/DDBJ databases">
        <authorList>
            <person name="Chiriac C."/>
            <person name="Salcher M."/>
            <person name="Ghai R."/>
            <person name="Kavagutti S V."/>
        </authorList>
    </citation>
    <scope>NUCLEOTIDE SEQUENCE</scope>
</reference>
<name>A0A6J6B5R1_9ZZZZ</name>
<sequence length="57" mass="6680">MDSWQNPNEDARGVDISQIRSQLRMSVEERVSHMVVVANTFRKIRESVQIVDRPIVR</sequence>
<evidence type="ECO:0000313" key="1">
    <source>
        <dbReference type="EMBL" id="CAB4533669.1"/>
    </source>
</evidence>
<gene>
    <name evidence="1" type="ORF">UFOPK1353_00507</name>
    <name evidence="2" type="ORF">UFOPK2292_00398</name>
</gene>
<dbReference type="EMBL" id="CAEZWU010000042">
    <property type="protein sequence ID" value="CAB4663268.1"/>
    <property type="molecule type" value="Genomic_DNA"/>
</dbReference>
<dbReference type="EMBL" id="CAEZSE010000062">
    <property type="protein sequence ID" value="CAB4533669.1"/>
    <property type="molecule type" value="Genomic_DNA"/>
</dbReference>
<proteinExistence type="predicted"/>